<proteinExistence type="predicted"/>
<dbReference type="GO" id="GO:0003824">
    <property type="term" value="F:catalytic activity"/>
    <property type="evidence" value="ECO:0007669"/>
    <property type="project" value="InterPro"/>
</dbReference>
<evidence type="ECO:0000259" key="1">
    <source>
        <dbReference type="Pfam" id="PF02775"/>
    </source>
</evidence>
<feature type="domain" description="Thiamine pyrophosphate enzyme TPP-binding" evidence="1">
    <location>
        <begin position="29"/>
        <end position="126"/>
    </location>
</feature>
<organism evidence="2 3">
    <name type="scientific">Cymbomonas tetramitiformis</name>
    <dbReference type="NCBI Taxonomy" id="36881"/>
    <lineage>
        <taxon>Eukaryota</taxon>
        <taxon>Viridiplantae</taxon>
        <taxon>Chlorophyta</taxon>
        <taxon>Pyramimonadophyceae</taxon>
        <taxon>Pyramimonadales</taxon>
        <taxon>Pyramimonadaceae</taxon>
        <taxon>Cymbomonas</taxon>
    </lineage>
</organism>
<dbReference type="Gene3D" id="3.40.50.970">
    <property type="match status" value="1"/>
</dbReference>
<dbReference type="GO" id="GO:0030976">
    <property type="term" value="F:thiamine pyrophosphate binding"/>
    <property type="evidence" value="ECO:0007669"/>
    <property type="project" value="InterPro"/>
</dbReference>
<protein>
    <recommendedName>
        <fullName evidence="1">Thiamine pyrophosphate enzyme TPP-binding domain-containing protein</fullName>
    </recommendedName>
</protein>
<name>A0AAE0GVH6_9CHLO</name>
<gene>
    <name evidence="2" type="ORF">CYMTET_7252</name>
</gene>
<dbReference type="InterPro" id="IPR011766">
    <property type="entry name" value="TPP_enzyme_TPP-bd"/>
</dbReference>
<sequence>MQYCICVPAVCAGTEHTRSGAHAGGVQAAEQLNVITVICANNKYAILKLEMSLQRVKSSPAATQGAQGSPSHRNALQTLTDLSNPAIDWVALGSGYGVHSVRATTAESFAQEFQSALARGGPSLIEAQI</sequence>
<evidence type="ECO:0000313" key="3">
    <source>
        <dbReference type="Proteomes" id="UP001190700"/>
    </source>
</evidence>
<reference evidence="2 3" key="1">
    <citation type="journal article" date="2015" name="Genome Biol. Evol.">
        <title>Comparative Genomics of a Bacterivorous Green Alga Reveals Evolutionary Causalities and Consequences of Phago-Mixotrophic Mode of Nutrition.</title>
        <authorList>
            <person name="Burns J.A."/>
            <person name="Paasch A."/>
            <person name="Narechania A."/>
            <person name="Kim E."/>
        </authorList>
    </citation>
    <scope>NUCLEOTIDE SEQUENCE [LARGE SCALE GENOMIC DNA]</scope>
    <source>
        <strain evidence="2 3">PLY_AMNH</strain>
    </source>
</reference>
<evidence type="ECO:0000313" key="2">
    <source>
        <dbReference type="EMBL" id="KAK3285119.1"/>
    </source>
</evidence>
<dbReference type="InterPro" id="IPR029061">
    <property type="entry name" value="THDP-binding"/>
</dbReference>
<dbReference type="EMBL" id="LGRX02001957">
    <property type="protein sequence ID" value="KAK3285119.1"/>
    <property type="molecule type" value="Genomic_DNA"/>
</dbReference>
<dbReference type="AlphaFoldDB" id="A0AAE0GVH6"/>
<dbReference type="Pfam" id="PF02775">
    <property type="entry name" value="TPP_enzyme_C"/>
    <property type="match status" value="1"/>
</dbReference>
<dbReference type="SUPFAM" id="SSF52518">
    <property type="entry name" value="Thiamin diphosphate-binding fold (THDP-binding)"/>
    <property type="match status" value="1"/>
</dbReference>
<dbReference type="Proteomes" id="UP001190700">
    <property type="component" value="Unassembled WGS sequence"/>
</dbReference>
<accession>A0AAE0GVH6</accession>
<keyword evidence="3" id="KW-1185">Reference proteome</keyword>
<comment type="caution">
    <text evidence="2">The sequence shown here is derived from an EMBL/GenBank/DDBJ whole genome shotgun (WGS) entry which is preliminary data.</text>
</comment>